<dbReference type="GO" id="GO:0045893">
    <property type="term" value="P:positive regulation of DNA-templated transcription"/>
    <property type="evidence" value="ECO:0007669"/>
    <property type="project" value="TreeGrafter"/>
</dbReference>
<feature type="non-terminal residue" evidence="3">
    <location>
        <position position="1"/>
    </location>
</feature>
<feature type="region of interest" description="Disordered" evidence="1">
    <location>
        <begin position="101"/>
        <end position="122"/>
    </location>
</feature>
<dbReference type="PANTHER" id="PTHR15577:SF2">
    <property type="entry name" value="ZINC FINGER PROTEIN 318"/>
    <property type="match status" value="1"/>
</dbReference>
<organism evidence="3">
    <name type="scientific">Arion vulgaris</name>
    <dbReference type="NCBI Taxonomy" id="1028688"/>
    <lineage>
        <taxon>Eukaryota</taxon>
        <taxon>Metazoa</taxon>
        <taxon>Spiralia</taxon>
        <taxon>Lophotrochozoa</taxon>
        <taxon>Mollusca</taxon>
        <taxon>Gastropoda</taxon>
        <taxon>Heterobranchia</taxon>
        <taxon>Euthyneura</taxon>
        <taxon>Panpulmonata</taxon>
        <taxon>Eupulmonata</taxon>
        <taxon>Stylommatophora</taxon>
        <taxon>Helicina</taxon>
        <taxon>Arionoidea</taxon>
        <taxon>Arionidae</taxon>
        <taxon>Arion</taxon>
    </lineage>
</organism>
<proteinExistence type="predicted"/>
<protein>
    <recommendedName>
        <fullName evidence="2">U1-type domain-containing protein</fullName>
    </recommendedName>
</protein>
<dbReference type="GO" id="GO:0003676">
    <property type="term" value="F:nucleic acid binding"/>
    <property type="evidence" value="ECO:0007669"/>
    <property type="project" value="InterPro"/>
</dbReference>
<feature type="non-terminal residue" evidence="3">
    <location>
        <position position="122"/>
    </location>
</feature>
<dbReference type="InterPro" id="IPR003604">
    <property type="entry name" value="Matrin/U1-like-C_Znf_C2H2"/>
</dbReference>
<dbReference type="GO" id="GO:0005654">
    <property type="term" value="C:nucleoplasm"/>
    <property type="evidence" value="ECO:0007669"/>
    <property type="project" value="TreeGrafter"/>
</dbReference>
<reference evidence="3" key="1">
    <citation type="submission" date="2014-12" db="EMBL/GenBank/DDBJ databases">
        <title>Insight into the proteome of Arion vulgaris.</title>
        <authorList>
            <person name="Aradska J."/>
            <person name="Bulat T."/>
            <person name="Smidak R."/>
            <person name="Sarate P."/>
            <person name="Gangsoo J."/>
            <person name="Sialana F."/>
            <person name="Bilban M."/>
            <person name="Lubec G."/>
        </authorList>
    </citation>
    <scope>NUCLEOTIDE SEQUENCE</scope>
    <source>
        <tissue evidence="3">Skin</tissue>
    </source>
</reference>
<name>A0A0B7BXF5_9EUPU</name>
<evidence type="ECO:0000256" key="1">
    <source>
        <dbReference type="SAM" id="MobiDB-lite"/>
    </source>
</evidence>
<dbReference type="GO" id="GO:0045892">
    <property type="term" value="P:negative regulation of DNA-templated transcription"/>
    <property type="evidence" value="ECO:0007669"/>
    <property type="project" value="TreeGrafter"/>
</dbReference>
<evidence type="ECO:0000313" key="3">
    <source>
        <dbReference type="EMBL" id="CEK96860.1"/>
    </source>
</evidence>
<dbReference type="InterPro" id="IPR055309">
    <property type="entry name" value="Znf318-like"/>
</dbReference>
<feature type="domain" description="U1-type" evidence="2">
    <location>
        <begin position="49"/>
        <end position="83"/>
    </location>
</feature>
<feature type="compositionally biased region" description="Pro residues" evidence="1">
    <location>
        <begin position="113"/>
        <end position="122"/>
    </location>
</feature>
<feature type="region of interest" description="Disordered" evidence="1">
    <location>
        <begin position="1"/>
        <end position="34"/>
    </location>
</feature>
<feature type="compositionally biased region" description="Basic and acidic residues" evidence="1">
    <location>
        <begin position="10"/>
        <end position="25"/>
    </location>
</feature>
<dbReference type="AlphaFoldDB" id="A0A0B7BXF5"/>
<evidence type="ECO:0000259" key="2">
    <source>
        <dbReference type="SMART" id="SM00451"/>
    </source>
</evidence>
<dbReference type="GO" id="GO:0008270">
    <property type="term" value="F:zinc ion binding"/>
    <property type="evidence" value="ECO:0007669"/>
    <property type="project" value="InterPro"/>
</dbReference>
<accession>A0A0B7BXF5</accession>
<dbReference type="SMART" id="SM00451">
    <property type="entry name" value="ZnF_U1"/>
    <property type="match status" value="1"/>
</dbReference>
<dbReference type="PANTHER" id="PTHR15577">
    <property type="entry name" value="ZINC FINGER CONTAINING PROTEIN"/>
    <property type="match status" value="1"/>
</dbReference>
<sequence length="122" mass="14013">EHSHSKQHLKNIENHKKPWKDEKDKKSVHRKVGVSRSRAIKGIEMMIPVVGFYCSLCKVFCGDAADSTDHIKSDSHFDKYLEFDKLNPHYERTLLMQKYAGMAKQKQSVKETPTPPPKAPPP</sequence>
<dbReference type="EMBL" id="HACG01049995">
    <property type="protein sequence ID" value="CEK96860.1"/>
    <property type="molecule type" value="Transcribed_RNA"/>
</dbReference>
<gene>
    <name evidence="3" type="primary">ORF213755</name>
</gene>